<evidence type="ECO:0000256" key="11">
    <source>
        <dbReference type="ARBA" id="ARBA00023242"/>
    </source>
</evidence>
<comment type="similarity">
    <text evidence="1">Belongs to the nuclear hormone receptor family. NR3 subfamily.</text>
</comment>
<feature type="region of interest" description="Disordered" evidence="12">
    <location>
        <begin position="1"/>
        <end position="123"/>
    </location>
</feature>
<organism evidence="16 17">
    <name type="scientific">Biomphalaria glabrata</name>
    <name type="common">Bloodfluke planorb</name>
    <name type="synonym">Freshwater snail</name>
    <dbReference type="NCBI Taxonomy" id="6526"/>
    <lineage>
        <taxon>Eukaryota</taxon>
        <taxon>Metazoa</taxon>
        <taxon>Spiralia</taxon>
        <taxon>Lophotrochozoa</taxon>
        <taxon>Mollusca</taxon>
        <taxon>Gastropoda</taxon>
        <taxon>Heterobranchia</taxon>
        <taxon>Euthyneura</taxon>
        <taxon>Panpulmonata</taxon>
        <taxon>Hygrophila</taxon>
        <taxon>Lymnaeoidea</taxon>
        <taxon>Planorbidae</taxon>
        <taxon>Biomphalaria</taxon>
    </lineage>
</organism>
<evidence type="ECO:0000256" key="12">
    <source>
        <dbReference type="SAM" id="MobiDB-lite"/>
    </source>
</evidence>
<dbReference type="InterPro" id="IPR001628">
    <property type="entry name" value="Znf_hrmn_rcpt"/>
</dbReference>
<dbReference type="InterPro" id="IPR035500">
    <property type="entry name" value="NHR-like_dom_sf"/>
</dbReference>
<feature type="compositionally biased region" description="Polar residues" evidence="12">
    <location>
        <begin position="25"/>
        <end position="43"/>
    </location>
</feature>
<feature type="compositionally biased region" description="Polar residues" evidence="12">
    <location>
        <begin position="58"/>
        <end position="69"/>
    </location>
</feature>
<dbReference type="EnsemblMetazoa" id="BGLB011780-RB">
    <property type="protein sequence ID" value="BGLB011780-PB"/>
    <property type="gene ID" value="BGLB011780"/>
</dbReference>
<feature type="domain" description="Nuclear receptor" evidence="14">
    <location>
        <begin position="550"/>
        <end position="625"/>
    </location>
</feature>
<evidence type="ECO:0000313" key="17">
    <source>
        <dbReference type="Proteomes" id="UP000076420"/>
    </source>
</evidence>
<dbReference type="GO" id="GO:0043565">
    <property type="term" value="F:sequence-specific DNA binding"/>
    <property type="evidence" value="ECO:0007669"/>
    <property type="project" value="InterPro"/>
</dbReference>
<keyword evidence="10 19" id="KW-0675">Receptor</keyword>
<feature type="compositionally biased region" description="Basic and acidic residues" evidence="12">
    <location>
        <begin position="45"/>
        <end position="57"/>
    </location>
</feature>
<evidence type="ECO:0000259" key="14">
    <source>
        <dbReference type="PROSITE" id="PS51030"/>
    </source>
</evidence>
<accession>A0A2C9K1R8</accession>
<dbReference type="GO" id="GO:0008270">
    <property type="term" value="F:zinc ion binding"/>
    <property type="evidence" value="ECO:0007669"/>
    <property type="project" value="UniProtKB-KW"/>
</dbReference>
<sequence>MPPPKKPKNGPTTIDQFIDRDELQESSSTSRAVRFHCQSQGVGQDTKESSNWKDDARSSYQTTSPLTSSESKHAFQGKQSLSETQYSSDLAKNSPSLASAKNSSDSTPSCDSEGQNSSSYSSSATGSILERLFTSTSSKDDGVDNLLGETLQWQPKTQTSALGYNISTSNKLATFFTKSDWKHGTAMAEEKPGHHLQQTSSLNIQGQQTAAFLSSVHQHQQQHSVGRSILASLFSVKNCLDASHPSDEEIPQMSTALTDYPRSSPNTYLSNLMRQPPGTYTSSAGSTPTKSESANSTESSIVYLHPAFQLPPSATSTTSDIRKNFTSSPCLPPSSQAVTEQNNAKPSALHMKSTQGHSQSSFHGSNLNSSSNVLVDSSLLDLSVKNISVTNASHKNALKNSFMVSALIDGSAAHSYAESSKSPLGFRHSALDQVDPVRTTLCSPVVKKEIVCTAEYHSESDQEGEPSECKSPKVEARMVSPNSCMQVLALGGSGEVGAAHLQAATSTTPESVSGQLPHNFLMEVQASGIETSPHMKQEIGGSVPGSSVQAKLCQVCNDNASGFHYGVWSCEGCKAFFKRSIQGPVDYICPATNTCTIDKHRRKSCQACRLRRCYEVGMNKGSQRKERKSSASTSGLKGKRCRADSSDSAVNSTNNGASSSKVSNVAKRSRSASILEALQKADLPVLESYHNHSLPATRVHLLNTLIKLSDRELVYLINWAKHVPGYTCLTLSDQVHLIECCWMELLLLNCAFRSMEHEGRTLVFAPDFHLERHQWALTGMGDVLEQVAAVSEQMVLYNLNKEELLLLQATVLVNAEVRRLDSFVKIQEMRQVILDVFMEVAGRHQGFSSWRHAPSILLLLTHIRQAGERGISYFQRLKMEGCVTFCDLLTEMLDAHNSSGERRRMQQQQQHHHQQSQQQHQPQQHHQHQQHLLAPE</sequence>
<dbReference type="GO" id="GO:0003700">
    <property type="term" value="F:DNA-binding transcription factor activity"/>
    <property type="evidence" value="ECO:0007669"/>
    <property type="project" value="InterPro"/>
</dbReference>
<dbReference type="Proteomes" id="UP001165740">
    <property type="component" value="Chromosome 3"/>
</dbReference>
<evidence type="ECO:0000256" key="6">
    <source>
        <dbReference type="ARBA" id="ARBA00023015"/>
    </source>
</evidence>
<dbReference type="FunFam" id="3.30.50.10:FF:000139">
    <property type="entry name" value="Estrogen receptor beta a variant b"/>
    <property type="match status" value="1"/>
</dbReference>
<dbReference type="CDD" id="cd07171">
    <property type="entry name" value="NR_DBD_ER"/>
    <property type="match status" value="1"/>
</dbReference>
<dbReference type="PROSITE" id="PS51030">
    <property type="entry name" value="NUCLEAR_REC_DBD_2"/>
    <property type="match status" value="1"/>
</dbReference>
<dbReference type="PROSITE" id="PS51843">
    <property type="entry name" value="NR_LBD"/>
    <property type="match status" value="1"/>
</dbReference>
<name>A0A2C9K1R8_BIOGL</name>
<keyword evidence="6" id="KW-0805">Transcription regulation</keyword>
<dbReference type="Gene3D" id="1.10.565.10">
    <property type="entry name" value="Retinoid X Receptor"/>
    <property type="match status" value="1"/>
</dbReference>
<feature type="domain" description="NR LBD" evidence="15">
    <location>
        <begin position="666"/>
        <end position="896"/>
    </location>
</feature>
<dbReference type="AlphaFoldDB" id="A0A2C9K1R8"/>
<feature type="region of interest" description="Disordered" evidence="12">
    <location>
        <begin position="257"/>
        <end position="298"/>
    </location>
</feature>
<dbReference type="Pfam" id="PF00104">
    <property type="entry name" value="Hormone_recep"/>
    <property type="match status" value="1"/>
</dbReference>
<dbReference type="Proteomes" id="UP000076420">
    <property type="component" value="Unassembled WGS sequence"/>
</dbReference>
<keyword evidence="3" id="KW-0479">Metal-binding</keyword>
<evidence type="ECO:0000256" key="4">
    <source>
        <dbReference type="ARBA" id="ARBA00022771"/>
    </source>
</evidence>
<keyword evidence="8" id="KW-0238">DNA-binding</keyword>
<evidence type="ECO:0000256" key="3">
    <source>
        <dbReference type="ARBA" id="ARBA00022723"/>
    </source>
</evidence>
<dbReference type="InterPro" id="IPR013088">
    <property type="entry name" value="Znf_NHR/GATA"/>
</dbReference>
<dbReference type="OrthoDB" id="5799427at2759"/>
<feature type="compositionally biased region" description="Polar residues" evidence="12">
    <location>
        <begin position="77"/>
        <end position="116"/>
    </location>
</feature>
<reference evidence="19" key="2">
    <citation type="submission" date="2025-04" db="UniProtKB">
        <authorList>
            <consortium name="RefSeq"/>
        </authorList>
    </citation>
    <scope>IDENTIFICATION</scope>
</reference>
<dbReference type="InterPro" id="IPR050200">
    <property type="entry name" value="Nuclear_hormone_rcpt_NR3"/>
</dbReference>
<feature type="region of interest" description="Disordered" evidence="12">
    <location>
        <begin position="897"/>
        <end position="936"/>
    </location>
</feature>
<evidence type="ECO:0000256" key="2">
    <source>
        <dbReference type="ARBA" id="ARBA00022665"/>
    </source>
</evidence>
<feature type="domain" description="Ig-like" evidence="13">
    <location>
        <begin position="11"/>
        <end position="127"/>
    </location>
</feature>
<evidence type="ECO:0000313" key="19">
    <source>
        <dbReference type="RefSeq" id="XP_013094385.1"/>
    </source>
</evidence>
<evidence type="ECO:0000256" key="9">
    <source>
        <dbReference type="ARBA" id="ARBA00023163"/>
    </source>
</evidence>
<evidence type="ECO:0000256" key="8">
    <source>
        <dbReference type="ARBA" id="ARBA00023125"/>
    </source>
</evidence>
<dbReference type="InterPro" id="IPR007110">
    <property type="entry name" value="Ig-like_dom"/>
</dbReference>
<keyword evidence="4" id="KW-0863">Zinc-finger</keyword>
<dbReference type="SMART" id="SM00430">
    <property type="entry name" value="HOLI"/>
    <property type="match status" value="1"/>
</dbReference>
<feature type="region of interest" description="Disordered" evidence="12">
    <location>
        <begin position="313"/>
        <end position="366"/>
    </location>
</feature>
<evidence type="ECO:0000256" key="1">
    <source>
        <dbReference type="ARBA" id="ARBA00005413"/>
    </source>
</evidence>
<dbReference type="CDD" id="cd07068">
    <property type="entry name" value="NR_LBD_ER_like"/>
    <property type="match status" value="1"/>
</dbReference>
<feature type="compositionally biased region" description="Polar residues" evidence="12">
    <location>
        <begin position="646"/>
        <end position="663"/>
    </location>
</feature>
<proteinExistence type="inferred from homology"/>
<keyword evidence="11" id="KW-0539">Nucleus</keyword>
<dbReference type="RefSeq" id="XP_013094385.1">
    <property type="nucleotide sequence ID" value="XM_013238931.2"/>
</dbReference>
<gene>
    <name evidence="16" type="primary">106078160</name>
    <name evidence="19" type="synonym">LOC106078160</name>
</gene>
<keyword evidence="2" id="KW-0754">Steroid-binding</keyword>
<dbReference type="STRING" id="6526.A0A2C9K1R8"/>
<evidence type="ECO:0000256" key="10">
    <source>
        <dbReference type="ARBA" id="ARBA00023170"/>
    </source>
</evidence>
<dbReference type="InterPro" id="IPR001723">
    <property type="entry name" value="Nuclear_hrmn_rcpt"/>
</dbReference>
<evidence type="ECO:0000259" key="13">
    <source>
        <dbReference type="PROSITE" id="PS50835"/>
    </source>
</evidence>
<dbReference type="VEuPathDB" id="VectorBase:BGLAX_030836"/>
<evidence type="ECO:0000256" key="7">
    <source>
        <dbReference type="ARBA" id="ARBA00023121"/>
    </source>
</evidence>
<dbReference type="SUPFAM" id="SSF48508">
    <property type="entry name" value="Nuclear receptor ligand-binding domain"/>
    <property type="match status" value="1"/>
</dbReference>
<evidence type="ECO:0000256" key="5">
    <source>
        <dbReference type="ARBA" id="ARBA00022833"/>
    </source>
</evidence>
<evidence type="ECO:0000313" key="18">
    <source>
        <dbReference type="Proteomes" id="UP001165740"/>
    </source>
</evidence>
<evidence type="ECO:0000313" key="16">
    <source>
        <dbReference type="EnsemblMetazoa" id="BGLB011780-PB"/>
    </source>
</evidence>
<dbReference type="PANTHER" id="PTHR48092">
    <property type="entry name" value="KNIRPS-RELATED PROTEIN-RELATED"/>
    <property type="match status" value="1"/>
</dbReference>
<protein>
    <submittedName>
        <fullName evidence="19">Probable nuclear hormone receptor HR38</fullName>
    </submittedName>
</protein>
<feature type="region of interest" description="Disordered" evidence="12">
    <location>
        <begin position="621"/>
        <end position="664"/>
    </location>
</feature>
<dbReference type="GO" id="GO:0005496">
    <property type="term" value="F:steroid binding"/>
    <property type="evidence" value="ECO:0007669"/>
    <property type="project" value="UniProtKB-KW"/>
</dbReference>
<dbReference type="PROSITE" id="PS50835">
    <property type="entry name" value="IG_LIKE"/>
    <property type="match status" value="1"/>
</dbReference>
<dbReference type="Pfam" id="PF00105">
    <property type="entry name" value="zf-C4"/>
    <property type="match status" value="1"/>
</dbReference>
<keyword evidence="18" id="KW-1185">Reference proteome</keyword>
<keyword evidence="9" id="KW-0804">Transcription</keyword>
<keyword evidence="5" id="KW-0862">Zinc</keyword>
<dbReference type="GeneID" id="106078160"/>
<dbReference type="PRINTS" id="PR00398">
    <property type="entry name" value="STRDHORMONER"/>
</dbReference>
<dbReference type="Gene3D" id="3.30.50.10">
    <property type="entry name" value="Erythroid Transcription Factor GATA-1, subunit A"/>
    <property type="match status" value="1"/>
</dbReference>
<dbReference type="KEGG" id="bgt:106078160"/>
<keyword evidence="7" id="KW-0446">Lipid-binding</keyword>
<dbReference type="PRINTS" id="PR00047">
    <property type="entry name" value="STROIDFINGER"/>
</dbReference>
<evidence type="ECO:0000259" key="15">
    <source>
        <dbReference type="PROSITE" id="PS51843"/>
    </source>
</evidence>
<dbReference type="SUPFAM" id="SSF57716">
    <property type="entry name" value="Glucocorticoid receptor-like (DNA-binding domain)"/>
    <property type="match status" value="1"/>
</dbReference>
<feature type="compositionally biased region" description="Polar residues" evidence="12">
    <location>
        <begin position="313"/>
        <end position="345"/>
    </location>
</feature>
<dbReference type="VEuPathDB" id="VectorBase:BGLB011780"/>
<dbReference type="PROSITE" id="PS00031">
    <property type="entry name" value="NUCLEAR_REC_DBD_1"/>
    <property type="match status" value="1"/>
</dbReference>
<reference evidence="16" key="1">
    <citation type="submission" date="2020-05" db="UniProtKB">
        <authorList>
            <consortium name="EnsemblMetazoa"/>
        </authorList>
    </citation>
    <scope>IDENTIFICATION</scope>
    <source>
        <strain evidence="16">BB02</strain>
    </source>
</reference>
<dbReference type="InterPro" id="IPR000536">
    <property type="entry name" value="Nucl_hrmn_rcpt_lig-bd"/>
</dbReference>
<dbReference type="SMART" id="SM00399">
    <property type="entry name" value="ZnF_C4"/>
    <property type="match status" value="1"/>
</dbReference>